<accession>A0AAD7GHL2</accession>
<dbReference type="EMBL" id="JARKIE010000059">
    <property type="protein sequence ID" value="KAJ7691274.1"/>
    <property type="molecule type" value="Genomic_DNA"/>
</dbReference>
<organism evidence="1 2">
    <name type="scientific">Mycena rosella</name>
    <name type="common">Pink bonnet</name>
    <name type="synonym">Agaricus rosellus</name>
    <dbReference type="NCBI Taxonomy" id="1033263"/>
    <lineage>
        <taxon>Eukaryota</taxon>
        <taxon>Fungi</taxon>
        <taxon>Dikarya</taxon>
        <taxon>Basidiomycota</taxon>
        <taxon>Agaricomycotina</taxon>
        <taxon>Agaricomycetes</taxon>
        <taxon>Agaricomycetidae</taxon>
        <taxon>Agaricales</taxon>
        <taxon>Marasmiineae</taxon>
        <taxon>Mycenaceae</taxon>
        <taxon>Mycena</taxon>
    </lineage>
</organism>
<name>A0AAD7GHL2_MYCRO</name>
<sequence length="150" mass="16320">YTPTARALARKLERHGCSQEFIGVGIKDVCNAAGMCVNKHMSQRTVGHSIGEGAVAAKIQIVDEMAHASSVSDSTSHRNQKYQGQHISMKALNYTDDSPAILRVHLLLVNSDTDNSSNTQVRGWLETITVYSNLYNCCPPLPGGDAFFPD</sequence>
<reference evidence="1" key="1">
    <citation type="submission" date="2023-03" db="EMBL/GenBank/DDBJ databases">
        <title>Massive genome expansion in bonnet fungi (Mycena s.s.) driven by repeated elements and novel gene families across ecological guilds.</title>
        <authorList>
            <consortium name="Lawrence Berkeley National Laboratory"/>
            <person name="Harder C.B."/>
            <person name="Miyauchi S."/>
            <person name="Viragh M."/>
            <person name="Kuo A."/>
            <person name="Thoen E."/>
            <person name="Andreopoulos B."/>
            <person name="Lu D."/>
            <person name="Skrede I."/>
            <person name="Drula E."/>
            <person name="Henrissat B."/>
            <person name="Morin E."/>
            <person name="Kohler A."/>
            <person name="Barry K."/>
            <person name="LaButti K."/>
            <person name="Morin E."/>
            <person name="Salamov A."/>
            <person name="Lipzen A."/>
            <person name="Mereny Z."/>
            <person name="Hegedus B."/>
            <person name="Baldrian P."/>
            <person name="Stursova M."/>
            <person name="Weitz H."/>
            <person name="Taylor A."/>
            <person name="Grigoriev I.V."/>
            <person name="Nagy L.G."/>
            <person name="Martin F."/>
            <person name="Kauserud H."/>
        </authorList>
    </citation>
    <scope>NUCLEOTIDE SEQUENCE</scope>
    <source>
        <strain evidence="1">CBHHK067</strain>
    </source>
</reference>
<dbReference type="Proteomes" id="UP001221757">
    <property type="component" value="Unassembled WGS sequence"/>
</dbReference>
<evidence type="ECO:0000313" key="2">
    <source>
        <dbReference type="Proteomes" id="UP001221757"/>
    </source>
</evidence>
<protein>
    <submittedName>
        <fullName evidence="1">Uncharacterized protein</fullName>
    </submittedName>
</protein>
<keyword evidence="2" id="KW-1185">Reference proteome</keyword>
<dbReference type="AlphaFoldDB" id="A0AAD7GHL2"/>
<evidence type="ECO:0000313" key="1">
    <source>
        <dbReference type="EMBL" id="KAJ7691274.1"/>
    </source>
</evidence>
<proteinExistence type="predicted"/>
<comment type="caution">
    <text evidence="1">The sequence shown here is derived from an EMBL/GenBank/DDBJ whole genome shotgun (WGS) entry which is preliminary data.</text>
</comment>
<gene>
    <name evidence="1" type="ORF">B0H17DRAFT_935259</name>
</gene>
<feature type="non-terminal residue" evidence="1">
    <location>
        <position position="1"/>
    </location>
</feature>